<proteinExistence type="predicted"/>
<sequence>MSQIASKPSSICRSLLAFVHTFVAKDVEFQAIKWEAFNKVIRAMLVRGCESSNRMYLLWSYMCWVPDKLVPHVKWLASCVRTGYLWMGHGIPFRISYNYGNDSDPPNGVILLNLGAMNGKVMRRQGQYADSGVNAYVTAQMQHMSGQRMEHKSSHFQGRLEGLNSEKEHLYGTSKVEGQWRWERDGPKVSNPSHDIVRLFNLASISQGLLEASTIPSSKLILIAKLPSKVNFAGEGKGSDIACSECLSQGGDALSFYQGQRPDAKLGLEKQSNNDPRSQPHEEDMDIGYEDNPLSHTFEGIEKKFHDDLLKLAKEQTDAEDVENARHREESNIYDLDVNGSN</sequence>
<feature type="region of interest" description="Disordered" evidence="1">
    <location>
        <begin position="317"/>
        <end position="342"/>
    </location>
</feature>
<gene>
    <name evidence="2" type="ORF">CK203_102784</name>
</gene>
<dbReference type="PANTHER" id="PTHR34210:SF1">
    <property type="entry name" value="OS03G0274700 PROTEIN"/>
    <property type="match status" value="1"/>
</dbReference>
<protein>
    <submittedName>
        <fullName evidence="2">Uncharacterized protein</fullName>
    </submittedName>
</protein>
<feature type="region of interest" description="Disordered" evidence="1">
    <location>
        <begin position="266"/>
        <end position="294"/>
    </location>
</feature>
<dbReference type="EMBL" id="QGNW01001780">
    <property type="protein sequence ID" value="RVW30885.1"/>
    <property type="molecule type" value="Genomic_DNA"/>
</dbReference>
<organism evidence="2 3">
    <name type="scientific">Vitis vinifera</name>
    <name type="common">Grape</name>
    <dbReference type="NCBI Taxonomy" id="29760"/>
    <lineage>
        <taxon>Eukaryota</taxon>
        <taxon>Viridiplantae</taxon>
        <taxon>Streptophyta</taxon>
        <taxon>Embryophyta</taxon>
        <taxon>Tracheophyta</taxon>
        <taxon>Spermatophyta</taxon>
        <taxon>Magnoliopsida</taxon>
        <taxon>eudicotyledons</taxon>
        <taxon>Gunneridae</taxon>
        <taxon>Pentapetalae</taxon>
        <taxon>rosids</taxon>
        <taxon>Vitales</taxon>
        <taxon>Vitaceae</taxon>
        <taxon>Viteae</taxon>
        <taxon>Vitis</taxon>
    </lineage>
</organism>
<evidence type="ECO:0000256" key="1">
    <source>
        <dbReference type="SAM" id="MobiDB-lite"/>
    </source>
</evidence>
<feature type="compositionally biased region" description="Basic and acidic residues" evidence="1">
    <location>
        <begin position="317"/>
        <end position="331"/>
    </location>
</feature>
<reference evidence="2 3" key="1">
    <citation type="journal article" date="2018" name="PLoS Genet.">
        <title>Population sequencing reveals clonal diversity and ancestral inbreeding in the grapevine cultivar Chardonnay.</title>
        <authorList>
            <person name="Roach M.J."/>
            <person name="Johnson D.L."/>
            <person name="Bohlmann J."/>
            <person name="van Vuuren H.J."/>
            <person name="Jones S.J."/>
            <person name="Pretorius I.S."/>
            <person name="Schmidt S.A."/>
            <person name="Borneman A.R."/>
        </authorList>
    </citation>
    <scope>NUCLEOTIDE SEQUENCE [LARGE SCALE GENOMIC DNA]</scope>
    <source>
        <strain evidence="3">cv. Chardonnay</strain>
        <tissue evidence="2">Leaf</tissue>
    </source>
</reference>
<name>A0A438D5W9_VITVI</name>
<dbReference type="PANTHER" id="PTHR34210">
    <property type="entry name" value="OS01G0252900 PROTEIN"/>
    <property type="match status" value="1"/>
</dbReference>
<accession>A0A438D5W9</accession>
<evidence type="ECO:0000313" key="2">
    <source>
        <dbReference type="EMBL" id="RVW30885.1"/>
    </source>
</evidence>
<dbReference type="Proteomes" id="UP000288805">
    <property type="component" value="Unassembled WGS sequence"/>
</dbReference>
<comment type="caution">
    <text evidence="2">The sequence shown here is derived from an EMBL/GenBank/DDBJ whole genome shotgun (WGS) entry which is preliminary data.</text>
</comment>
<dbReference type="AlphaFoldDB" id="A0A438D5W9"/>
<evidence type="ECO:0000313" key="3">
    <source>
        <dbReference type="Proteomes" id="UP000288805"/>
    </source>
</evidence>